<keyword evidence="2" id="KW-1185">Reference proteome</keyword>
<name>A0A9R1C9M4_9BACT</name>
<proteinExistence type="predicted"/>
<evidence type="ECO:0000313" key="2">
    <source>
        <dbReference type="Proteomes" id="UP000825483"/>
    </source>
</evidence>
<reference evidence="1" key="1">
    <citation type="journal article" date="2022" name="Int. J. Syst. Evol. Microbiol.">
        <title>Prevotella lacticifex sp. nov., isolated from the rumen of cows.</title>
        <authorList>
            <person name="Shinkai T."/>
            <person name="Ikeyama N."/>
            <person name="Kumagai M."/>
            <person name="Ohmori H."/>
            <person name="Sakamoto M."/>
            <person name="Ohkuma M."/>
            <person name="Mitsumori M."/>
        </authorList>
    </citation>
    <scope>NUCLEOTIDE SEQUENCE</scope>
    <source>
        <strain evidence="1">R5076</strain>
    </source>
</reference>
<dbReference type="EMBL" id="BPUB01000001">
    <property type="protein sequence ID" value="GJG58618.1"/>
    <property type="molecule type" value="Genomic_DNA"/>
</dbReference>
<comment type="caution">
    <text evidence="1">The sequence shown here is derived from an EMBL/GenBank/DDBJ whole genome shotgun (WGS) entry which is preliminary data.</text>
</comment>
<organism evidence="1 2">
    <name type="scientific">Prevotella lacticifex</name>
    <dbReference type="NCBI Taxonomy" id="2854755"/>
    <lineage>
        <taxon>Bacteria</taxon>
        <taxon>Pseudomonadati</taxon>
        <taxon>Bacteroidota</taxon>
        <taxon>Bacteroidia</taxon>
        <taxon>Bacteroidales</taxon>
        <taxon>Prevotellaceae</taxon>
        <taxon>Prevotella</taxon>
    </lineage>
</organism>
<accession>A0A9R1C9M4</accession>
<gene>
    <name evidence="1" type="ORF">PRLR5076_14690</name>
</gene>
<dbReference type="AlphaFoldDB" id="A0A9R1C9M4"/>
<protein>
    <submittedName>
        <fullName evidence="1">Uncharacterized protein</fullName>
    </submittedName>
</protein>
<dbReference type="Proteomes" id="UP000825483">
    <property type="component" value="Unassembled WGS sequence"/>
</dbReference>
<evidence type="ECO:0000313" key="1">
    <source>
        <dbReference type="EMBL" id="GJG58618.1"/>
    </source>
</evidence>
<sequence>MDYSKELLQKIEEEARRMMTPAEISALLGIDETELTDDINTLGHPARIAFFHGVAITAREIREDIRDAARAGSPFSVSECLSMIERQLSSVTMI</sequence>